<dbReference type="Gene3D" id="3.10.129.10">
    <property type="entry name" value="Hotdog Thioesterase"/>
    <property type="match status" value="1"/>
</dbReference>
<dbReference type="InterPro" id="IPR054545">
    <property type="entry name" value="ApeI-like"/>
</dbReference>
<keyword evidence="3" id="KW-1185">Reference proteome</keyword>
<feature type="domain" description="ApeI dehydratase-like" evidence="1">
    <location>
        <begin position="14"/>
        <end position="112"/>
    </location>
</feature>
<dbReference type="PATRIC" id="fig|187330.3.peg.933"/>
<reference evidence="2 3" key="1">
    <citation type="submission" date="2015-08" db="EMBL/GenBank/DDBJ databases">
        <title>Draft Genome Sequence of Pseudoalteromonas porphyrae UCD-SED14.</title>
        <authorList>
            <person name="Coil D.A."/>
            <person name="Jospin G."/>
            <person name="Lee R.D."/>
            <person name="Eisen J.A."/>
        </authorList>
    </citation>
    <scope>NUCLEOTIDE SEQUENCE [LARGE SCALE GENOMIC DNA]</scope>
    <source>
        <strain evidence="2 3">UCD-SED14</strain>
    </source>
</reference>
<protein>
    <submittedName>
        <fullName evidence="2">Acyl-CoA synthetase</fullName>
    </submittedName>
</protein>
<evidence type="ECO:0000313" key="3">
    <source>
        <dbReference type="Proteomes" id="UP000037848"/>
    </source>
</evidence>
<dbReference type="SUPFAM" id="SSF54637">
    <property type="entry name" value="Thioesterase/thiol ester dehydrase-isomerase"/>
    <property type="match status" value="1"/>
</dbReference>
<dbReference type="InterPro" id="IPR029069">
    <property type="entry name" value="HotDog_dom_sf"/>
</dbReference>
<dbReference type="Pfam" id="PF22818">
    <property type="entry name" value="ApeI-like"/>
    <property type="match status" value="1"/>
</dbReference>
<dbReference type="STRING" id="187330.AMS58_04525"/>
<dbReference type="InterPro" id="IPR016962">
    <property type="entry name" value="Dehydrase_ECs4332_prd"/>
</dbReference>
<evidence type="ECO:0000259" key="1">
    <source>
        <dbReference type="Pfam" id="PF22818"/>
    </source>
</evidence>
<gene>
    <name evidence="2" type="ORF">ADS77_12530</name>
</gene>
<dbReference type="Proteomes" id="UP000037848">
    <property type="component" value="Unassembled WGS sequence"/>
</dbReference>
<accession>A0A0N0LZ61</accession>
<name>A0A0N0LZ61_9GAMM</name>
<dbReference type="PIRSF" id="PIRSF030962">
    <property type="entry name" value="Dehydrase_ECs4332_prd"/>
    <property type="match status" value="1"/>
</dbReference>
<comment type="caution">
    <text evidence="2">The sequence shown here is derived from an EMBL/GenBank/DDBJ whole genome shotgun (WGS) entry which is preliminary data.</text>
</comment>
<dbReference type="OrthoDB" id="9812842at2"/>
<proteinExistence type="predicted"/>
<organism evidence="2 3">
    <name type="scientific">Pseudoalteromonas porphyrae</name>
    <dbReference type="NCBI Taxonomy" id="187330"/>
    <lineage>
        <taxon>Bacteria</taxon>
        <taxon>Pseudomonadati</taxon>
        <taxon>Pseudomonadota</taxon>
        <taxon>Gammaproteobacteria</taxon>
        <taxon>Alteromonadales</taxon>
        <taxon>Pseudoalteromonadaceae</taxon>
        <taxon>Pseudoalteromonas</taxon>
    </lineage>
</organism>
<dbReference type="EMBL" id="LHPH01000013">
    <property type="protein sequence ID" value="KPH62521.1"/>
    <property type="molecule type" value="Genomic_DNA"/>
</dbReference>
<dbReference type="RefSeq" id="WP_054454708.1">
    <property type="nucleotide sequence ID" value="NZ_LHPH01000013.1"/>
</dbReference>
<evidence type="ECO:0000313" key="2">
    <source>
        <dbReference type="EMBL" id="KPH62521.1"/>
    </source>
</evidence>
<dbReference type="AlphaFoldDB" id="A0A0N0LZ61"/>
<sequence>MTDFVYKPICDVIEQSPEHVQLRLLIPENLYYFQGHFTQAAILPGVAQLDWVMHYLNKYLNVDPQKVISVDALKFQIIVQPNYQVDLLLKKIKDTKYSFSYSSEHGQHASGKVVLADE</sequence>